<dbReference type="Pfam" id="PF07155">
    <property type="entry name" value="ECF-ribofla_trS"/>
    <property type="match status" value="1"/>
</dbReference>
<proteinExistence type="inferred from homology"/>
<keyword evidence="7" id="KW-1185">Reference proteome</keyword>
<feature type="transmembrane region" description="Helical" evidence="5">
    <location>
        <begin position="43"/>
        <end position="67"/>
    </location>
</feature>
<keyword evidence="4 5" id="KW-0472">Membrane</keyword>
<feature type="transmembrane region" description="Helical" evidence="5">
    <location>
        <begin position="12"/>
        <end position="31"/>
    </location>
</feature>
<evidence type="ECO:0000256" key="5">
    <source>
        <dbReference type="HAMAP-Rule" id="MF_01572"/>
    </source>
</evidence>
<comment type="similarity">
    <text evidence="5">Belongs to the UPF0397 family.</text>
</comment>
<accession>A0ABT1EHY9</accession>
<evidence type="ECO:0000256" key="2">
    <source>
        <dbReference type="ARBA" id="ARBA00022692"/>
    </source>
</evidence>
<sequence length="186" mass="20049">MKKLFEFKTRTIVATGLGAALFMLLFMYIKIPTGIQETDIKTAYGIGAFFAALFGPIAGGLIGFIGHALSDAILYGSPWWSWVIASGITCFGVGFVYPKLRIEEGIFGMSDIIRFNVVQIISNLVAWVVVAPVLDIVIYAEPANLVFLQGVVAFISNSISAGVIGTILLVIYSKTKSQKGSLSKED</sequence>
<gene>
    <name evidence="6" type="ORF">NK118_08645</name>
</gene>
<dbReference type="NCBIfam" id="NF010182">
    <property type="entry name" value="PRK13661.1"/>
    <property type="match status" value="1"/>
</dbReference>
<evidence type="ECO:0000256" key="4">
    <source>
        <dbReference type="ARBA" id="ARBA00023136"/>
    </source>
</evidence>
<feature type="transmembrane region" description="Helical" evidence="5">
    <location>
        <begin position="146"/>
        <end position="172"/>
    </location>
</feature>
<evidence type="ECO:0000256" key="3">
    <source>
        <dbReference type="ARBA" id="ARBA00022989"/>
    </source>
</evidence>
<name>A0ABT1EHY9_9FIRM</name>
<dbReference type="HAMAP" id="MF_01572">
    <property type="entry name" value="UPF0397"/>
    <property type="match status" value="1"/>
</dbReference>
<dbReference type="Proteomes" id="UP001523565">
    <property type="component" value="Unassembled WGS sequence"/>
</dbReference>
<dbReference type="InterPro" id="IPR022914">
    <property type="entry name" value="UPF0397"/>
</dbReference>
<dbReference type="Gene3D" id="1.10.1760.20">
    <property type="match status" value="1"/>
</dbReference>
<dbReference type="PANTHER" id="PTHR37815">
    <property type="entry name" value="UPF0397 PROTEIN BC_2624-RELATED"/>
    <property type="match status" value="1"/>
</dbReference>
<keyword evidence="2 5" id="KW-0812">Transmembrane</keyword>
<protein>
    <recommendedName>
        <fullName evidence="5">UPF0397 protein NK118_08645</fullName>
    </recommendedName>
</protein>
<keyword evidence="1 5" id="KW-1003">Cell membrane</keyword>
<feature type="transmembrane region" description="Helical" evidence="5">
    <location>
        <begin position="79"/>
        <end position="97"/>
    </location>
</feature>
<comment type="subcellular location">
    <subcellularLocation>
        <location evidence="5">Cell membrane</location>
        <topology evidence="5">Multi-pass membrane protein</topology>
    </subcellularLocation>
</comment>
<dbReference type="EMBL" id="JAMZFV010000011">
    <property type="protein sequence ID" value="MCP1110318.1"/>
    <property type="molecule type" value="Genomic_DNA"/>
</dbReference>
<feature type="transmembrane region" description="Helical" evidence="5">
    <location>
        <begin position="117"/>
        <end position="140"/>
    </location>
</feature>
<keyword evidence="3 5" id="KW-1133">Transmembrane helix</keyword>
<evidence type="ECO:0000256" key="1">
    <source>
        <dbReference type="ARBA" id="ARBA00022475"/>
    </source>
</evidence>
<evidence type="ECO:0000313" key="7">
    <source>
        <dbReference type="Proteomes" id="UP001523565"/>
    </source>
</evidence>
<reference evidence="6 7" key="1">
    <citation type="journal article" date="2022" name="Genome Biol. Evol.">
        <title>Host diet, physiology and behaviors set the stage for Lachnospiraceae cladogenesis.</title>
        <authorList>
            <person name="Vera-Ponce De Leon A."/>
            <person name="Schneider M."/>
            <person name="Jahnes B.C."/>
            <person name="Sadowski V."/>
            <person name="Camuy-Velez L.A."/>
            <person name="Duan J."/>
            <person name="Sabree Z.L."/>
        </authorList>
    </citation>
    <scope>NUCLEOTIDE SEQUENCE [LARGE SCALE GENOMIC DNA]</scope>
    <source>
        <strain evidence="6 7">PAL227</strain>
    </source>
</reference>
<comment type="caution">
    <text evidence="6">The sequence shown here is derived from an EMBL/GenBank/DDBJ whole genome shotgun (WGS) entry which is preliminary data.</text>
</comment>
<organism evidence="6 7">
    <name type="scientific">Ohessyouella blattaphilus</name>
    <dbReference type="NCBI Taxonomy" id="2949333"/>
    <lineage>
        <taxon>Bacteria</taxon>
        <taxon>Bacillati</taxon>
        <taxon>Bacillota</taxon>
        <taxon>Clostridia</taxon>
        <taxon>Lachnospirales</taxon>
        <taxon>Lachnospiraceae</taxon>
        <taxon>Ohessyouella</taxon>
    </lineage>
</organism>
<dbReference type="RefSeq" id="WP_262069198.1">
    <property type="nucleotide sequence ID" value="NZ_JAMXOC010000011.1"/>
</dbReference>
<dbReference type="InterPro" id="IPR009825">
    <property type="entry name" value="ECF_substrate-spec-like"/>
</dbReference>
<dbReference type="PANTHER" id="PTHR37815:SF3">
    <property type="entry name" value="UPF0397 PROTEIN SPR0429"/>
    <property type="match status" value="1"/>
</dbReference>
<evidence type="ECO:0000313" key="6">
    <source>
        <dbReference type="EMBL" id="MCP1110318.1"/>
    </source>
</evidence>